<evidence type="ECO:0000256" key="1">
    <source>
        <dbReference type="SAM" id="Phobius"/>
    </source>
</evidence>
<proteinExistence type="predicted"/>
<gene>
    <name evidence="3" type="ORF">METZ01_LOCUS394555</name>
</gene>
<dbReference type="GO" id="GO:0005886">
    <property type="term" value="C:plasma membrane"/>
    <property type="evidence" value="ECO:0007669"/>
    <property type="project" value="TreeGrafter"/>
</dbReference>
<evidence type="ECO:0000259" key="2">
    <source>
        <dbReference type="Pfam" id="PF13807"/>
    </source>
</evidence>
<dbReference type="EMBL" id="UINC01149311">
    <property type="protein sequence ID" value="SVD41701.1"/>
    <property type="molecule type" value="Genomic_DNA"/>
</dbReference>
<accession>A0A382V713</accession>
<protein>
    <recommendedName>
        <fullName evidence="2">Tyrosine-protein kinase G-rich domain-containing protein</fullName>
    </recommendedName>
</protein>
<feature type="transmembrane region" description="Helical" evidence="1">
    <location>
        <begin position="211"/>
        <end position="233"/>
    </location>
</feature>
<keyword evidence="1" id="KW-0472">Membrane</keyword>
<dbReference type="AlphaFoldDB" id="A0A382V713"/>
<dbReference type="InterPro" id="IPR050445">
    <property type="entry name" value="Bact_polysacc_biosynth/exp"/>
</dbReference>
<keyword evidence="1" id="KW-1133">Transmembrane helix</keyword>
<dbReference type="GO" id="GO:0004713">
    <property type="term" value="F:protein tyrosine kinase activity"/>
    <property type="evidence" value="ECO:0007669"/>
    <property type="project" value="TreeGrafter"/>
</dbReference>
<feature type="non-terminal residue" evidence="3">
    <location>
        <position position="1"/>
    </location>
</feature>
<keyword evidence="1" id="KW-0812">Transmembrane</keyword>
<dbReference type="Pfam" id="PF13807">
    <property type="entry name" value="GNVR"/>
    <property type="match status" value="1"/>
</dbReference>
<organism evidence="3">
    <name type="scientific">marine metagenome</name>
    <dbReference type="NCBI Taxonomy" id="408172"/>
    <lineage>
        <taxon>unclassified sequences</taxon>
        <taxon>metagenomes</taxon>
        <taxon>ecological metagenomes</taxon>
    </lineage>
</organism>
<dbReference type="PANTHER" id="PTHR32309:SF13">
    <property type="entry name" value="FERRIC ENTEROBACTIN TRANSPORT PROTEIN FEPE"/>
    <property type="match status" value="1"/>
</dbReference>
<dbReference type="PANTHER" id="PTHR32309">
    <property type="entry name" value="TYROSINE-PROTEIN KINASE"/>
    <property type="match status" value="1"/>
</dbReference>
<sequence>YRADVVMVSADREGTELGRLASQYSSIASIAGINLPKGEDKTATNLATLTSRNFIEQHVVDRAIRPILFEDAWDKNNMVWIGGQEPTAWQTYELVKGNVVTVDTDRRTGLITFAVMWKEPKIAAEWANNMIKDLNNHIRRQAIEEVQKNIFFLEQQLDETSQVNTQKVIYNLIEEQTKNIMLANVREEYAFKIIDPAVVPEMRIKPRRGNILIIGFLIGLFSGCFLVVVKNYYHQNILSSK</sequence>
<reference evidence="3" key="1">
    <citation type="submission" date="2018-05" db="EMBL/GenBank/DDBJ databases">
        <authorList>
            <person name="Lanie J.A."/>
            <person name="Ng W.-L."/>
            <person name="Kazmierczak K.M."/>
            <person name="Andrzejewski T.M."/>
            <person name="Davidsen T.M."/>
            <person name="Wayne K.J."/>
            <person name="Tettelin H."/>
            <person name="Glass J.I."/>
            <person name="Rusch D."/>
            <person name="Podicherti R."/>
            <person name="Tsui H.-C.T."/>
            <person name="Winkler M.E."/>
        </authorList>
    </citation>
    <scope>NUCLEOTIDE SEQUENCE</scope>
</reference>
<evidence type="ECO:0000313" key="3">
    <source>
        <dbReference type="EMBL" id="SVD41701.1"/>
    </source>
</evidence>
<dbReference type="InterPro" id="IPR032807">
    <property type="entry name" value="GNVR"/>
</dbReference>
<name>A0A382V713_9ZZZZ</name>
<feature type="domain" description="Tyrosine-protein kinase G-rich" evidence="2">
    <location>
        <begin position="160"/>
        <end position="231"/>
    </location>
</feature>